<dbReference type="Pfam" id="PF23552">
    <property type="entry name" value="ParB_C"/>
    <property type="match status" value="1"/>
</dbReference>
<feature type="region of interest" description="Disordered" evidence="4">
    <location>
        <begin position="236"/>
        <end position="255"/>
    </location>
</feature>
<dbReference type="PANTHER" id="PTHR33375">
    <property type="entry name" value="CHROMOSOME-PARTITIONING PROTEIN PARB-RELATED"/>
    <property type="match status" value="1"/>
</dbReference>
<dbReference type="InterPro" id="IPR004437">
    <property type="entry name" value="ParB/RepB/Spo0J"/>
</dbReference>
<proteinExistence type="inferred from homology"/>
<protein>
    <submittedName>
        <fullName evidence="6">ParB/RepB/Spo0J family partition protein</fullName>
    </submittedName>
</protein>
<gene>
    <name evidence="6" type="ORF">F4Y08_11285</name>
</gene>
<dbReference type="GO" id="GO:0007059">
    <property type="term" value="P:chromosome segregation"/>
    <property type="evidence" value="ECO:0007669"/>
    <property type="project" value="UniProtKB-KW"/>
</dbReference>
<dbReference type="PANTHER" id="PTHR33375:SF1">
    <property type="entry name" value="CHROMOSOME-PARTITIONING PROTEIN PARB-RELATED"/>
    <property type="match status" value="1"/>
</dbReference>
<sequence length="309" mass="34382">MTESQRFRSTGAGLGRGLDALFNRTGDRDDAAPDEVSIQLDVPVTRIRPNPEQPRVRFDPAELSVLANSIRTHGLLQPLVVRTDPDRWGCYLLISGERRWRALQQAGLTTATVLIRTADRDEGILLALIENLHREDLSPLEQAAGFKLLADKHGLSHADIAERIGVHRTHVTNTLRLLNLPQPVRETLETGAISAGHGRALLMVTDEETCIRALQQVVDDDLTVRETENLCRALTQPDAPSTEEPQDVEPQQDKESLAEVRRLERGLQERFGTRVAIKRSATGRGRLTFSFYSDADLNHLLSLLGGNEF</sequence>
<reference evidence="6" key="1">
    <citation type="submission" date="2019-09" db="EMBL/GenBank/DDBJ databases">
        <title>Characterisation of the sponge microbiome using genome-centric metagenomics.</title>
        <authorList>
            <person name="Engelberts J.P."/>
            <person name="Robbins S.J."/>
            <person name="De Goeij J.M."/>
            <person name="Aranda M."/>
            <person name="Bell S.C."/>
            <person name="Webster N.S."/>
        </authorList>
    </citation>
    <scope>NUCLEOTIDE SEQUENCE</scope>
    <source>
        <strain evidence="6">SB0662_bin_9</strain>
    </source>
</reference>
<comment type="caution">
    <text evidence="6">The sequence shown here is derived from an EMBL/GenBank/DDBJ whole genome shotgun (WGS) entry which is preliminary data.</text>
</comment>
<dbReference type="SUPFAM" id="SSF109709">
    <property type="entry name" value="KorB DNA-binding domain-like"/>
    <property type="match status" value="1"/>
</dbReference>
<dbReference type="Gene3D" id="3.90.1530.30">
    <property type="match status" value="1"/>
</dbReference>
<accession>A0A6B1DUF5</accession>
<organism evidence="6">
    <name type="scientific">Caldilineaceae bacterium SB0662_bin_9</name>
    <dbReference type="NCBI Taxonomy" id="2605258"/>
    <lineage>
        <taxon>Bacteria</taxon>
        <taxon>Bacillati</taxon>
        <taxon>Chloroflexota</taxon>
        <taxon>Caldilineae</taxon>
        <taxon>Caldilineales</taxon>
        <taxon>Caldilineaceae</taxon>
    </lineage>
</organism>
<keyword evidence="3" id="KW-0238">DNA-binding</keyword>
<evidence type="ECO:0000256" key="3">
    <source>
        <dbReference type="ARBA" id="ARBA00023125"/>
    </source>
</evidence>
<comment type="similarity">
    <text evidence="1">Belongs to the ParB family.</text>
</comment>
<dbReference type="Pfam" id="PF17762">
    <property type="entry name" value="HTH_ParB"/>
    <property type="match status" value="1"/>
</dbReference>
<dbReference type="InterPro" id="IPR036086">
    <property type="entry name" value="ParB/Sulfiredoxin_sf"/>
</dbReference>
<evidence type="ECO:0000256" key="4">
    <source>
        <dbReference type="SAM" id="MobiDB-lite"/>
    </source>
</evidence>
<evidence type="ECO:0000256" key="1">
    <source>
        <dbReference type="ARBA" id="ARBA00006295"/>
    </source>
</evidence>
<dbReference type="CDD" id="cd16393">
    <property type="entry name" value="SPO0J_N"/>
    <property type="match status" value="1"/>
</dbReference>
<dbReference type="InterPro" id="IPR050336">
    <property type="entry name" value="Chromosome_partition/occlusion"/>
</dbReference>
<dbReference type="AlphaFoldDB" id="A0A6B1DUF5"/>
<dbReference type="FunFam" id="1.10.10.2830:FF:000001">
    <property type="entry name" value="Chromosome partitioning protein ParB"/>
    <property type="match status" value="1"/>
</dbReference>
<dbReference type="Gene3D" id="1.10.10.2830">
    <property type="match status" value="1"/>
</dbReference>
<evidence type="ECO:0000256" key="2">
    <source>
        <dbReference type="ARBA" id="ARBA00022829"/>
    </source>
</evidence>
<keyword evidence="2" id="KW-0159">Chromosome partition</keyword>
<name>A0A6B1DUF5_9CHLR</name>
<evidence type="ECO:0000259" key="5">
    <source>
        <dbReference type="SMART" id="SM00470"/>
    </source>
</evidence>
<dbReference type="SUPFAM" id="SSF110849">
    <property type="entry name" value="ParB/Sulfiredoxin"/>
    <property type="match status" value="1"/>
</dbReference>
<feature type="domain" description="ParB-like N-terminal" evidence="5">
    <location>
        <begin position="40"/>
        <end position="132"/>
    </location>
</feature>
<dbReference type="GO" id="GO:0003677">
    <property type="term" value="F:DNA binding"/>
    <property type="evidence" value="ECO:0007669"/>
    <property type="project" value="UniProtKB-KW"/>
</dbReference>
<dbReference type="InterPro" id="IPR057240">
    <property type="entry name" value="ParB_dimer_C"/>
</dbReference>
<dbReference type="NCBIfam" id="TIGR00180">
    <property type="entry name" value="parB_part"/>
    <property type="match status" value="1"/>
</dbReference>
<dbReference type="EMBL" id="VXPY01000080">
    <property type="protein sequence ID" value="MYD90901.1"/>
    <property type="molecule type" value="Genomic_DNA"/>
</dbReference>
<dbReference type="InterPro" id="IPR041468">
    <property type="entry name" value="HTH_ParB/Spo0J"/>
</dbReference>
<dbReference type="InterPro" id="IPR003115">
    <property type="entry name" value="ParB_N"/>
</dbReference>
<evidence type="ECO:0000313" key="6">
    <source>
        <dbReference type="EMBL" id="MYD90901.1"/>
    </source>
</evidence>
<dbReference type="SMART" id="SM00470">
    <property type="entry name" value="ParB"/>
    <property type="match status" value="1"/>
</dbReference>
<dbReference type="FunFam" id="3.90.1530.30:FF:000001">
    <property type="entry name" value="Chromosome partitioning protein ParB"/>
    <property type="match status" value="1"/>
</dbReference>
<dbReference type="GO" id="GO:0005694">
    <property type="term" value="C:chromosome"/>
    <property type="evidence" value="ECO:0007669"/>
    <property type="project" value="TreeGrafter"/>
</dbReference>
<dbReference type="Pfam" id="PF02195">
    <property type="entry name" value="ParB_N"/>
    <property type="match status" value="1"/>
</dbReference>